<keyword evidence="3" id="KW-1185">Reference proteome</keyword>
<dbReference type="RefSeq" id="WP_238394662.1">
    <property type="nucleotide sequence ID" value="NZ_OCND01000002.1"/>
</dbReference>
<organism evidence="2 3">
    <name type="scientific">Pseudoxanthomonas wuyuanensis</name>
    <dbReference type="NCBI Taxonomy" id="1073196"/>
    <lineage>
        <taxon>Bacteria</taxon>
        <taxon>Pseudomonadati</taxon>
        <taxon>Pseudomonadota</taxon>
        <taxon>Gammaproteobacteria</taxon>
        <taxon>Lysobacterales</taxon>
        <taxon>Lysobacteraceae</taxon>
        <taxon>Pseudoxanthomonas</taxon>
    </lineage>
</organism>
<dbReference type="EMBL" id="OCND01000002">
    <property type="protein sequence ID" value="SOD53621.1"/>
    <property type="molecule type" value="Genomic_DNA"/>
</dbReference>
<gene>
    <name evidence="2" type="ORF">SAMN06296416_102503</name>
</gene>
<evidence type="ECO:0000313" key="2">
    <source>
        <dbReference type="EMBL" id="SOD53621.1"/>
    </source>
</evidence>
<dbReference type="AlphaFoldDB" id="A0A286D4P3"/>
<evidence type="ECO:0000313" key="3">
    <source>
        <dbReference type="Proteomes" id="UP000219374"/>
    </source>
</evidence>
<evidence type="ECO:0000256" key="1">
    <source>
        <dbReference type="SAM" id="MobiDB-lite"/>
    </source>
</evidence>
<name>A0A286D4P3_9GAMM</name>
<reference evidence="2 3" key="1">
    <citation type="submission" date="2017-09" db="EMBL/GenBank/DDBJ databases">
        <authorList>
            <person name="Ehlers B."/>
            <person name="Leendertz F.H."/>
        </authorList>
    </citation>
    <scope>NUCLEOTIDE SEQUENCE [LARGE SCALE GENOMIC DNA]</scope>
    <source>
        <strain evidence="2 3">CGMCC 1.10978</strain>
    </source>
</reference>
<feature type="region of interest" description="Disordered" evidence="1">
    <location>
        <begin position="1"/>
        <end position="22"/>
    </location>
</feature>
<dbReference type="Proteomes" id="UP000219374">
    <property type="component" value="Unassembled WGS sequence"/>
</dbReference>
<proteinExistence type="predicted"/>
<accession>A0A286D4P3</accession>
<sequence length="83" mass="9036">MGNVTKHPANAPRKRHDDGQIIPGDDYDRLWRAQQAAMLLAAINNDVAVAAGVSHDATAAVAEYIRDDMLEILNHSQLTSESL</sequence>
<protein>
    <submittedName>
        <fullName evidence="2">Uncharacterized protein</fullName>
    </submittedName>
</protein>